<dbReference type="PANTHER" id="PTHR24015:SF1726">
    <property type="entry name" value="OS03G0861900 PROTEIN"/>
    <property type="match status" value="1"/>
</dbReference>
<comment type="similarity">
    <text evidence="1">Belongs to the PPR family. PCMP-H subfamily.</text>
</comment>
<accession>A0ABM0XF89</accession>
<evidence type="ECO:0000313" key="6">
    <source>
        <dbReference type="RefSeq" id="XP_010485089.1"/>
    </source>
</evidence>
<sequence>MTNKVAAAASSFLSRTNELGTLQQSCIRILSFCESNSSRIGLHIHCPVIKFGLLNNLDLCNNLLSLYLKTDSIWNARKLFDEMPQRTVFAWTVMISAYTKSKEFVSAVSLFGEMMASGTHPSEFTFSSVIRSCAGLRDLSHGARVHGSVIKTGFLGNSVIGSSLTDLYSKCGKLKEARELFSSLQNADTISWTMMISSLVEARKWREALQLYFDMIKVGVSPNEFTFVKLLGASSFLGLEFGKMIHSNIIVRGVPLNVVLKTSLIDFYSRFSLMEDSLRVLNSTGEQDVFLWTSVVSGFVRNLRAKEAIGTFLQMRDLGLQPNNFTYSAILSLCSSIRSLELGKQIHSQMIKVGLEGNTDVGNALVDMYMKCSASEVEALGVFAAMISPNVISWTTLILGLVDHGFEQDCFGLLMEMVAQGVEPNGVTLSGVLRACSKLKSIRQVLEIHGYLLRRHVDGEIIIGNSLVDAYASLNKVDYAWKATRLMDRRDDITYTSLVTRFNELGKYEMALSVISHMFADGIRMDPVSLTGFISASANLGALLNGKHLHCYSEKSGFSSSVSVSNSLVDMYGKCGLLEDAKKVFEEIAMPDVVSWNGMVSALASNGCISSALSAFEDMRMKGFEPDSVTFVILLSACSNGRLTEMGLEYFQSMKDTYNIEPQIEHYVHLVGILGRAGRLEEATGVLETMQLKPNAMIFKTLLRASRYHGNLSLGEDMANKGLALAPSDPAFYILLADLYEESGKPELAQKTRNLMSEKGLGKKPSQSSVEVQGKVHSFVSEDVTTMVKTSGIYAEIESIKEEIKRFGSSYRGNENASFHSAKQAVVYGFIYASPQAPVHVVKNKILCKDCHDFVSILTRLVDKKITVRDGNQVHIFKNGKCSCKREETTYVFSYEAFNKNDKTLL</sequence>
<feature type="repeat" description="PPR" evidence="3">
    <location>
        <begin position="87"/>
        <end position="121"/>
    </location>
</feature>
<keyword evidence="5" id="KW-1185">Reference proteome</keyword>
<dbReference type="InterPro" id="IPR002885">
    <property type="entry name" value="PPR_rpt"/>
</dbReference>
<dbReference type="Pfam" id="PF14432">
    <property type="entry name" value="DYW_deaminase"/>
    <property type="match status" value="1"/>
</dbReference>
<dbReference type="Pfam" id="PF01535">
    <property type="entry name" value="PPR"/>
    <property type="match status" value="5"/>
</dbReference>
<evidence type="ECO:0000313" key="5">
    <source>
        <dbReference type="Proteomes" id="UP000694864"/>
    </source>
</evidence>
<proteinExistence type="inferred from homology"/>
<dbReference type="NCBIfam" id="TIGR00756">
    <property type="entry name" value="PPR"/>
    <property type="match status" value="4"/>
</dbReference>
<dbReference type="InterPro" id="IPR046960">
    <property type="entry name" value="PPR_At4g14850-like_plant"/>
</dbReference>
<feature type="repeat" description="PPR" evidence="3">
    <location>
        <begin position="390"/>
        <end position="424"/>
    </location>
</feature>
<dbReference type="Proteomes" id="UP000694864">
    <property type="component" value="Chromosome 18"/>
</dbReference>
<feature type="domain" description="DYW" evidence="4">
    <location>
        <begin position="819"/>
        <end position="885"/>
    </location>
</feature>
<evidence type="ECO:0000256" key="2">
    <source>
        <dbReference type="ARBA" id="ARBA00022737"/>
    </source>
</evidence>
<reference evidence="5" key="1">
    <citation type="journal article" date="2014" name="Nat. Commun.">
        <title>The emerging biofuel crop Camelina sativa retains a highly undifferentiated hexaploid genome structure.</title>
        <authorList>
            <person name="Kagale S."/>
            <person name="Koh C."/>
            <person name="Nixon J."/>
            <person name="Bollina V."/>
            <person name="Clarke W.E."/>
            <person name="Tuteja R."/>
            <person name="Spillane C."/>
            <person name="Robinson S.J."/>
            <person name="Links M.G."/>
            <person name="Clarke C."/>
            <person name="Higgins E.E."/>
            <person name="Huebert T."/>
            <person name="Sharpe A.G."/>
            <person name="Parkin I.A."/>
        </authorList>
    </citation>
    <scope>NUCLEOTIDE SEQUENCE [LARGE SCALE GENOMIC DNA]</scope>
    <source>
        <strain evidence="5">cv. DH55</strain>
    </source>
</reference>
<feature type="repeat" description="PPR" evidence="3">
    <location>
        <begin position="592"/>
        <end position="626"/>
    </location>
</feature>
<dbReference type="PROSITE" id="PS51375">
    <property type="entry name" value="PPR"/>
    <property type="match status" value="6"/>
</dbReference>
<dbReference type="Gene3D" id="1.25.40.10">
    <property type="entry name" value="Tetratricopeptide repeat domain"/>
    <property type="match status" value="7"/>
</dbReference>
<feature type="repeat" description="PPR" evidence="3">
    <location>
        <begin position="188"/>
        <end position="222"/>
    </location>
</feature>
<reference evidence="6" key="2">
    <citation type="submission" date="2025-08" db="UniProtKB">
        <authorList>
            <consortium name="RefSeq"/>
        </authorList>
    </citation>
    <scope>IDENTIFICATION</scope>
    <source>
        <tissue evidence="6">Leaf</tissue>
    </source>
</reference>
<feature type="repeat" description="PPR" evidence="3">
    <location>
        <begin position="288"/>
        <end position="322"/>
    </location>
</feature>
<evidence type="ECO:0000256" key="3">
    <source>
        <dbReference type="PROSITE-ProRule" id="PRU00708"/>
    </source>
</evidence>
<dbReference type="RefSeq" id="XP_010485089.1">
    <property type="nucleotide sequence ID" value="XM_010486787.2"/>
</dbReference>
<dbReference type="InterPro" id="IPR011990">
    <property type="entry name" value="TPR-like_helical_dom_sf"/>
</dbReference>
<name>A0ABM0XF89_CAMSA</name>
<gene>
    <name evidence="6" type="primary">LOC104763413</name>
</gene>
<feature type="repeat" description="PPR" evidence="3">
    <location>
        <begin position="491"/>
        <end position="525"/>
    </location>
</feature>
<dbReference type="GeneID" id="104763413"/>
<keyword evidence="2" id="KW-0677">Repeat</keyword>
<protein>
    <submittedName>
        <fullName evidence="6">Pentatricopeptide repeat-containing protein At5g52850, chloroplastic-like</fullName>
    </submittedName>
</protein>
<evidence type="ECO:0000256" key="1">
    <source>
        <dbReference type="ARBA" id="ARBA00006643"/>
    </source>
</evidence>
<dbReference type="Pfam" id="PF13041">
    <property type="entry name" value="PPR_2"/>
    <property type="match status" value="5"/>
</dbReference>
<organism evidence="5 6">
    <name type="scientific">Camelina sativa</name>
    <name type="common">False flax</name>
    <name type="synonym">Myagrum sativum</name>
    <dbReference type="NCBI Taxonomy" id="90675"/>
    <lineage>
        <taxon>Eukaryota</taxon>
        <taxon>Viridiplantae</taxon>
        <taxon>Streptophyta</taxon>
        <taxon>Embryophyta</taxon>
        <taxon>Tracheophyta</taxon>
        <taxon>Spermatophyta</taxon>
        <taxon>Magnoliopsida</taxon>
        <taxon>eudicotyledons</taxon>
        <taxon>Gunneridae</taxon>
        <taxon>Pentapetalae</taxon>
        <taxon>rosids</taxon>
        <taxon>malvids</taxon>
        <taxon>Brassicales</taxon>
        <taxon>Brassicaceae</taxon>
        <taxon>Camelineae</taxon>
        <taxon>Camelina</taxon>
    </lineage>
</organism>
<dbReference type="PANTHER" id="PTHR24015">
    <property type="entry name" value="OS07G0578800 PROTEIN-RELATED"/>
    <property type="match status" value="1"/>
</dbReference>
<dbReference type="InterPro" id="IPR032867">
    <property type="entry name" value="DYW_dom"/>
</dbReference>
<evidence type="ECO:0000259" key="4">
    <source>
        <dbReference type="Pfam" id="PF14432"/>
    </source>
</evidence>